<reference evidence="8 9" key="1">
    <citation type="journal article" date="2014" name="Agronomy (Basel)">
        <title>A Draft Genome Sequence for Ensete ventricosum, the Drought-Tolerant Tree Against Hunger.</title>
        <authorList>
            <person name="Harrison J."/>
            <person name="Moore K.A."/>
            <person name="Paszkiewicz K."/>
            <person name="Jones T."/>
            <person name="Grant M."/>
            <person name="Ambacheew D."/>
            <person name="Muzemil S."/>
            <person name="Studholme D.J."/>
        </authorList>
    </citation>
    <scope>NUCLEOTIDE SEQUENCE [LARGE SCALE GENOMIC DNA]</scope>
</reference>
<evidence type="ECO:0000256" key="2">
    <source>
        <dbReference type="ARBA" id="ARBA00010276"/>
    </source>
</evidence>
<protein>
    <submittedName>
        <fullName evidence="8">Uncharacterized protein</fullName>
    </submittedName>
</protein>
<evidence type="ECO:0000256" key="6">
    <source>
        <dbReference type="ARBA" id="ARBA00023136"/>
    </source>
</evidence>
<keyword evidence="6 7" id="KW-0472">Membrane</keyword>
<organism evidence="8 9">
    <name type="scientific">Ensete ventricosum</name>
    <name type="common">Abyssinian banana</name>
    <name type="synonym">Musa ensete</name>
    <dbReference type="NCBI Taxonomy" id="4639"/>
    <lineage>
        <taxon>Eukaryota</taxon>
        <taxon>Viridiplantae</taxon>
        <taxon>Streptophyta</taxon>
        <taxon>Embryophyta</taxon>
        <taxon>Tracheophyta</taxon>
        <taxon>Spermatophyta</taxon>
        <taxon>Magnoliopsida</taxon>
        <taxon>Liliopsida</taxon>
        <taxon>Zingiberales</taxon>
        <taxon>Musaceae</taxon>
        <taxon>Ensete</taxon>
    </lineage>
</organism>
<keyword evidence="5 7" id="KW-1133">Transmembrane helix</keyword>
<evidence type="ECO:0000313" key="9">
    <source>
        <dbReference type="Proteomes" id="UP000287651"/>
    </source>
</evidence>
<dbReference type="PANTHER" id="PTHR31645:SF95">
    <property type="entry name" value="METAL-NICOTIANAMINE TRANSPORTER YSL10-RELATED"/>
    <property type="match status" value="1"/>
</dbReference>
<feature type="transmembrane region" description="Helical" evidence="7">
    <location>
        <begin position="90"/>
        <end position="116"/>
    </location>
</feature>
<evidence type="ECO:0000256" key="1">
    <source>
        <dbReference type="ARBA" id="ARBA00004141"/>
    </source>
</evidence>
<feature type="transmembrane region" description="Helical" evidence="7">
    <location>
        <begin position="55"/>
        <end position="78"/>
    </location>
</feature>
<evidence type="ECO:0000313" key="8">
    <source>
        <dbReference type="EMBL" id="RRT34674.1"/>
    </source>
</evidence>
<gene>
    <name evidence="8" type="ORF">B296_00036513</name>
</gene>
<evidence type="ECO:0000256" key="5">
    <source>
        <dbReference type="ARBA" id="ARBA00022989"/>
    </source>
</evidence>
<dbReference type="InterPro" id="IPR045035">
    <property type="entry name" value="YSL-like"/>
</dbReference>
<dbReference type="InterPro" id="IPR004813">
    <property type="entry name" value="OPT"/>
</dbReference>
<feature type="transmembrane region" description="Helical" evidence="7">
    <location>
        <begin position="161"/>
        <end position="182"/>
    </location>
</feature>
<accession>A0A426X5F4</accession>
<dbReference type="Proteomes" id="UP000287651">
    <property type="component" value="Unassembled WGS sequence"/>
</dbReference>
<evidence type="ECO:0000256" key="4">
    <source>
        <dbReference type="ARBA" id="ARBA00022692"/>
    </source>
</evidence>
<dbReference type="AlphaFoldDB" id="A0A426X5F4"/>
<keyword evidence="4 7" id="KW-0812">Transmembrane</keyword>
<dbReference type="GO" id="GO:0035673">
    <property type="term" value="F:oligopeptide transmembrane transporter activity"/>
    <property type="evidence" value="ECO:0007669"/>
    <property type="project" value="InterPro"/>
</dbReference>
<dbReference type="Pfam" id="PF03169">
    <property type="entry name" value="OPT"/>
    <property type="match status" value="1"/>
</dbReference>
<dbReference type="PANTHER" id="PTHR31645">
    <property type="entry name" value="OLIGOPEPTIDE TRANSPORTER YGL114W-RELATED"/>
    <property type="match status" value="1"/>
</dbReference>
<sequence>HKSILNTAVSFDDKRRTQLFLQDQIPKRIAYGGYLLLAVVSTATLPHIFPQLRWYYVLVAYVFAPPLTFCNAYGASLIDWSLASTYGKLAIFAIGGWAGVAHGSVLTGLAAYGVMINIVSTASDLMQDFKTGYLTLASYPTPNALVYRNMAILGVEGFSSLPKNCLTLCYVFFAAAVLINLLRDVTESSSF</sequence>
<evidence type="ECO:0000256" key="7">
    <source>
        <dbReference type="SAM" id="Phobius"/>
    </source>
</evidence>
<name>A0A426X5F4_ENSVE</name>
<proteinExistence type="inferred from homology"/>
<feature type="non-terminal residue" evidence="8">
    <location>
        <position position="1"/>
    </location>
</feature>
<comment type="caution">
    <text evidence="8">The sequence shown here is derived from an EMBL/GenBank/DDBJ whole genome shotgun (WGS) entry which is preliminary data.</text>
</comment>
<keyword evidence="3" id="KW-0813">Transport</keyword>
<feature type="transmembrane region" description="Helical" evidence="7">
    <location>
        <begin position="29"/>
        <end position="49"/>
    </location>
</feature>
<dbReference type="GO" id="GO:0016020">
    <property type="term" value="C:membrane"/>
    <property type="evidence" value="ECO:0007669"/>
    <property type="project" value="UniProtKB-SubCell"/>
</dbReference>
<comment type="subcellular location">
    <subcellularLocation>
        <location evidence="1">Membrane</location>
        <topology evidence="1">Multi-pass membrane protein</topology>
    </subcellularLocation>
</comment>
<evidence type="ECO:0000256" key="3">
    <source>
        <dbReference type="ARBA" id="ARBA00022448"/>
    </source>
</evidence>
<comment type="similarity">
    <text evidence="2">Belongs to the YSL (TC 2.A.67.2) family.</text>
</comment>
<dbReference type="EMBL" id="AMZH03026308">
    <property type="protein sequence ID" value="RRT34674.1"/>
    <property type="molecule type" value="Genomic_DNA"/>
</dbReference>